<dbReference type="CDD" id="cd01318">
    <property type="entry name" value="DHOase_IIb"/>
    <property type="match status" value="1"/>
</dbReference>
<evidence type="ECO:0000256" key="5">
    <source>
        <dbReference type="ARBA" id="ARBA00022801"/>
    </source>
</evidence>
<dbReference type="Gene3D" id="2.30.40.10">
    <property type="entry name" value="Urease, subunit C, domain 1"/>
    <property type="match status" value="1"/>
</dbReference>
<evidence type="ECO:0000256" key="4">
    <source>
        <dbReference type="ARBA" id="ARBA00022723"/>
    </source>
</evidence>
<dbReference type="NCBIfam" id="NF006688">
    <property type="entry name" value="PRK09236.1"/>
    <property type="match status" value="1"/>
</dbReference>
<dbReference type="PANTHER" id="PTHR43668:SF4">
    <property type="entry name" value="ALLANTOINASE"/>
    <property type="match status" value="1"/>
</dbReference>
<keyword evidence="5" id="KW-0378">Hydrolase</keyword>
<accession>A0ABP9D3B5</accession>
<sequence>MSLCIYLKYYFVIMLSILIKNANLVNEDKITKTDVLIRDGFIYQVAAGISEEGVDRIIEAEGKYLLPGVIDDQVHFREPGLTHKGEIYTEAKAAVAGGITSYMEMPNTNPPAVTYDKLEEKYKRASDVSLANYSFFMGTTNENIDEVKKVDPKKVCGVKIFMGSSTGNMLVDDKATLEGIFSQVDMLIATHCEDDNMIAENLEKYKEQYGDDIPVKYHPEIRSREACYASSSKAVELAKKHNARLHILHISTKEELDLFDNSIPLKEKRITAEACVHHMWFGKEDYDTKGTHIKWNPAVKEKSDGEAILQAVIDDRIDVIATDHAPHTLEEKDNVYTKAPSGGPLAQHSLQVMLDFYKQGKISLEKIVEKMSHNPAILFEIEKRGYVREGYWADLVLVDMEKPQTVTKENLLYKCGWSPFEGHTFPATVTHTIVSGHIAYEDGKFDESVKGKRLTFER</sequence>
<evidence type="ECO:0000259" key="6">
    <source>
        <dbReference type="Pfam" id="PF01979"/>
    </source>
</evidence>
<proteinExistence type="inferred from homology"/>
<keyword evidence="8" id="KW-1185">Reference proteome</keyword>
<organism evidence="7 8">
    <name type="scientific">Algivirga pacifica</name>
    <dbReference type="NCBI Taxonomy" id="1162670"/>
    <lineage>
        <taxon>Bacteria</taxon>
        <taxon>Pseudomonadati</taxon>
        <taxon>Bacteroidota</taxon>
        <taxon>Cytophagia</taxon>
        <taxon>Cytophagales</taxon>
        <taxon>Flammeovirgaceae</taxon>
        <taxon>Algivirga</taxon>
    </lineage>
</organism>
<reference evidence="8" key="1">
    <citation type="journal article" date="2019" name="Int. J. Syst. Evol. Microbiol.">
        <title>The Global Catalogue of Microorganisms (GCM) 10K type strain sequencing project: providing services to taxonomists for standard genome sequencing and annotation.</title>
        <authorList>
            <consortium name="The Broad Institute Genomics Platform"/>
            <consortium name="The Broad Institute Genome Sequencing Center for Infectious Disease"/>
            <person name="Wu L."/>
            <person name="Ma J."/>
        </authorList>
    </citation>
    <scope>NUCLEOTIDE SEQUENCE [LARGE SCALE GENOMIC DNA]</scope>
    <source>
        <strain evidence="8">JCM 18326</strain>
    </source>
</reference>
<dbReference type="InterPro" id="IPR006680">
    <property type="entry name" value="Amidohydro-rel"/>
</dbReference>
<dbReference type="Gene3D" id="3.20.20.140">
    <property type="entry name" value="Metal-dependent hydrolases"/>
    <property type="match status" value="1"/>
</dbReference>
<evidence type="ECO:0000313" key="8">
    <source>
        <dbReference type="Proteomes" id="UP001500298"/>
    </source>
</evidence>
<comment type="similarity">
    <text evidence="3">Belongs to the metallo-dependent hydrolases superfamily. DHOase family. Class I DHOase subfamily.</text>
</comment>
<dbReference type="EMBL" id="BAABJX010000005">
    <property type="protein sequence ID" value="GAA4821453.1"/>
    <property type="molecule type" value="Genomic_DNA"/>
</dbReference>
<feature type="domain" description="Amidohydrolase-related" evidence="6">
    <location>
        <begin position="64"/>
        <end position="438"/>
    </location>
</feature>
<keyword evidence="4" id="KW-0479">Metal-binding</keyword>
<dbReference type="InterPro" id="IPR011059">
    <property type="entry name" value="Metal-dep_hydrolase_composite"/>
</dbReference>
<dbReference type="SUPFAM" id="SSF51338">
    <property type="entry name" value="Composite domain of metallo-dependent hydrolases"/>
    <property type="match status" value="1"/>
</dbReference>
<gene>
    <name evidence="7" type="ORF">GCM10023331_02200</name>
</gene>
<dbReference type="Pfam" id="PF01979">
    <property type="entry name" value="Amidohydro_1"/>
    <property type="match status" value="1"/>
</dbReference>
<comment type="caution">
    <text evidence="7">The sequence shown here is derived from an EMBL/GenBank/DDBJ whole genome shotgun (WGS) entry which is preliminary data.</text>
</comment>
<dbReference type="SUPFAM" id="SSF51556">
    <property type="entry name" value="Metallo-dependent hydrolases"/>
    <property type="match status" value="1"/>
</dbReference>
<dbReference type="PROSITE" id="PS00483">
    <property type="entry name" value="DIHYDROOROTASE_2"/>
    <property type="match status" value="1"/>
</dbReference>
<comment type="function">
    <text evidence="2">Catalyzes the reversible cyclization of carbamoyl aspartate to dihydroorotate.</text>
</comment>
<evidence type="ECO:0000313" key="7">
    <source>
        <dbReference type="EMBL" id="GAA4821453.1"/>
    </source>
</evidence>
<dbReference type="InterPro" id="IPR032466">
    <property type="entry name" value="Metal_Hydrolase"/>
</dbReference>
<evidence type="ECO:0000256" key="2">
    <source>
        <dbReference type="ARBA" id="ARBA00002368"/>
    </source>
</evidence>
<evidence type="ECO:0000256" key="1">
    <source>
        <dbReference type="ARBA" id="ARBA00001947"/>
    </source>
</evidence>
<comment type="cofactor">
    <cofactor evidence="1">
        <name>Zn(2+)</name>
        <dbReference type="ChEBI" id="CHEBI:29105"/>
    </cofactor>
</comment>
<name>A0ABP9D3B5_9BACT</name>
<dbReference type="InterPro" id="IPR002195">
    <property type="entry name" value="Dihydroorotase_CS"/>
</dbReference>
<evidence type="ECO:0000256" key="3">
    <source>
        <dbReference type="ARBA" id="ARBA00010286"/>
    </source>
</evidence>
<dbReference type="PANTHER" id="PTHR43668">
    <property type="entry name" value="ALLANTOINASE"/>
    <property type="match status" value="1"/>
</dbReference>
<dbReference type="InterPro" id="IPR050138">
    <property type="entry name" value="DHOase/Allantoinase_Hydrolase"/>
</dbReference>
<dbReference type="NCBIfam" id="TIGR00857">
    <property type="entry name" value="pyrC_multi"/>
    <property type="match status" value="1"/>
</dbReference>
<protein>
    <submittedName>
        <fullName evidence="7">Dihydroorotase</fullName>
    </submittedName>
</protein>
<dbReference type="Proteomes" id="UP001500298">
    <property type="component" value="Unassembled WGS sequence"/>
</dbReference>